<dbReference type="SUPFAM" id="SSF55729">
    <property type="entry name" value="Acyl-CoA N-acyltransferases (Nat)"/>
    <property type="match status" value="1"/>
</dbReference>
<evidence type="ECO:0000256" key="2">
    <source>
        <dbReference type="ARBA" id="ARBA00023315"/>
    </source>
</evidence>
<dbReference type="AlphaFoldDB" id="A0A0P1FKY8"/>
<dbReference type="InterPro" id="IPR000182">
    <property type="entry name" value="GNAT_dom"/>
</dbReference>
<evidence type="ECO:0000313" key="5">
    <source>
        <dbReference type="Proteomes" id="UP000051298"/>
    </source>
</evidence>
<proteinExistence type="predicted"/>
<dbReference type="EC" id="2.3.1.-" evidence="4"/>
<dbReference type="PANTHER" id="PTHR43877">
    <property type="entry name" value="AMINOALKYLPHOSPHONATE N-ACETYLTRANSFERASE-RELATED-RELATED"/>
    <property type="match status" value="1"/>
</dbReference>
<dbReference type="PROSITE" id="PS51186">
    <property type="entry name" value="GNAT"/>
    <property type="match status" value="1"/>
</dbReference>
<accession>A0A0P1FKY8</accession>
<dbReference type="eggNOG" id="COG0456">
    <property type="taxonomic scope" value="Bacteria"/>
</dbReference>
<dbReference type="Gene3D" id="3.40.630.30">
    <property type="match status" value="1"/>
</dbReference>
<dbReference type="InterPro" id="IPR050832">
    <property type="entry name" value="Bact_Acetyltransf"/>
</dbReference>
<keyword evidence="2 4" id="KW-0012">Acyltransferase</keyword>
<dbReference type="EMBL" id="CYRX01000033">
    <property type="protein sequence ID" value="CUH61828.1"/>
    <property type="molecule type" value="Genomic_DNA"/>
</dbReference>
<dbReference type="PANTHER" id="PTHR43877:SF2">
    <property type="entry name" value="AMINOALKYLPHOSPHONATE N-ACETYLTRANSFERASE-RELATED"/>
    <property type="match status" value="1"/>
</dbReference>
<reference evidence="4 5" key="1">
    <citation type="submission" date="2015-09" db="EMBL/GenBank/DDBJ databases">
        <authorList>
            <consortium name="Swine Surveillance"/>
        </authorList>
    </citation>
    <scope>NUCLEOTIDE SEQUENCE [LARGE SCALE GENOMIC DNA]</scope>
    <source>
        <strain evidence="4 5">CECT 5294</strain>
    </source>
</reference>
<dbReference type="Proteomes" id="UP000051298">
    <property type="component" value="Unassembled WGS sequence"/>
</dbReference>
<organism evidence="4 5">
    <name type="scientific">Thalassobacter stenotrophicus</name>
    <dbReference type="NCBI Taxonomy" id="266809"/>
    <lineage>
        <taxon>Bacteria</taxon>
        <taxon>Pseudomonadati</taxon>
        <taxon>Pseudomonadota</taxon>
        <taxon>Alphaproteobacteria</taxon>
        <taxon>Rhodobacterales</taxon>
        <taxon>Roseobacteraceae</taxon>
        <taxon>Thalassobacter</taxon>
    </lineage>
</organism>
<sequence>MIIAPGDPLSPEGLALIEGSEQALREFYTAEESFAYSPEELTAPGVIFYIARDAQDTPLGCVASVDMGDYVEIKRLFVTPPAQGTGLGRALMAHLENDARAAGHTLMRLETGDLLVAACTLYERMGYRRRGPFADYPDVPTSTFMEKRL</sequence>
<dbReference type="Pfam" id="PF00583">
    <property type="entry name" value="Acetyltransf_1"/>
    <property type="match status" value="1"/>
</dbReference>
<gene>
    <name evidence="4" type="primary">ysnE</name>
    <name evidence="4" type="ORF">THS5294_03141</name>
</gene>
<feature type="domain" description="N-acetyltransferase" evidence="3">
    <location>
        <begin position="11"/>
        <end position="149"/>
    </location>
</feature>
<dbReference type="GO" id="GO:0016747">
    <property type="term" value="F:acyltransferase activity, transferring groups other than amino-acyl groups"/>
    <property type="evidence" value="ECO:0007669"/>
    <property type="project" value="InterPro"/>
</dbReference>
<evidence type="ECO:0000259" key="3">
    <source>
        <dbReference type="PROSITE" id="PS51186"/>
    </source>
</evidence>
<protein>
    <submittedName>
        <fullName evidence="4">Putative N-acetyltransferase YsnE</fullName>
        <ecNumber evidence="4">2.3.1.-</ecNumber>
    </submittedName>
</protein>
<evidence type="ECO:0000313" key="4">
    <source>
        <dbReference type="EMBL" id="CUH61828.1"/>
    </source>
</evidence>
<dbReference type="CDD" id="cd04301">
    <property type="entry name" value="NAT_SF"/>
    <property type="match status" value="1"/>
</dbReference>
<dbReference type="InterPro" id="IPR016181">
    <property type="entry name" value="Acyl_CoA_acyltransferase"/>
</dbReference>
<name>A0A0P1FKY8_9RHOB</name>
<keyword evidence="1 4" id="KW-0808">Transferase</keyword>
<dbReference type="RefSeq" id="WP_058124442.1">
    <property type="nucleotide sequence ID" value="NZ_CYRX01000033.1"/>
</dbReference>
<dbReference type="STRING" id="266809.PM03_01110"/>
<evidence type="ECO:0000256" key="1">
    <source>
        <dbReference type="ARBA" id="ARBA00022679"/>
    </source>
</evidence>